<dbReference type="CDD" id="cd00383">
    <property type="entry name" value="trans_reg_C"/>
    <property type="match status" value="1"/>
</dbReference>
<sequence>MDASTMGYENKQSAALPGADEALWVDTTKAELFCNGVSRTLKPTPSRLLHLLVQHSGQIVSRRAIYKEIWGYDFDPGTKIIEVQVHYLRSVLTHLKSSFEIKTYKGKGICLQRSARC</sequence>
<proteinExistence type="predicted"/>
<organism evidence="4 5">
    <name type="scientific">Pseudomonas fakonensis</name>
    <dbReference type="NCBI Taxonomy" id="2842355"/>
    <lineage>
        <taxon>Bacteria</taxon>
        <taxon>Pseudomonadati</taxon>
        <taxon>Pseudomonadota</taxon>
        <taxon>Gammaproteobacteria</taxon>
        <taxon>Pseudomonadales</taxon>
        <taxon>Pseudomonadaceae</taxon>
        <taxon>Pseudomonas</taxon>
    </lineage>
</organism>
<keyword evidence="1 2" id="KW-0238">DNA-binding</keyword>
<dbReference type="SMART" id="SM00862">
    <property type="entry name" value="Trans_reg_C"/>
    <property type="match status" value="1"/>
</dbReference>
<reference evidence="4" key="1">
    <citation type="journal article" date="2021" name="Microorganisms">
        <title>The Ever-Expanding Pseudomonas Genus: Description of 43 New Species and Partition of the Pseudomonas putida Group.</title>
        <authorList>
            <person name="Girard L."/>
            <person name="Lood C."/>
            <person name="Hofte M."/>
            <person name="Vandamme P."/>
            <person name="Rokni-Zadeh H."/>
            <person name="van Noort V."/>
            <person name="Lavigne R."/>
            <person name="De Mot R."/>
        </authorList>
    </citation>
    <scope>NUCLEOTIDE SEQUENCE</scope>
    <source>
        <strain evidence="4">COW40</strain>
    </source>
</reference>
<keyword evidence="5" id="KW-1185">Reference proteome</keyword>
<dbReference type="InterPro" id="IPR001867">
    <property type="entry name" value="OmpR/PhoB-type_DNA-bd"/>
</dbReference>
<feature type="domain" description="OmpR/PhoB-type" evidence="3">
    <location>
        <begin position="11"/>
        <end position="113"/>
    </location>
</feature>
<protein>
    <submittedName>
        <fullName evidence="4">Winged helix-turn-helix domain-containing protein</fullName>
    </submittedName>
</protein>
<gene>
    <name evidence="4" type="ORF">KSS94_12210</name>
</gene>
<evidence type="ECO:0000259" key="3">
    <source>
        <dbReference type="PROSITE" id="PS51755"/>
    </source>
</evidence>
<evidence type="ECO:0000313" key="4">
    <source>
        <dbReference type="EMBL" id="QXH53830.1"/>
    </source>
</evidence>
<dbReference type="Pfam" id="PF00486">
    <property type="entry name" value="Trans_reg_C"/>
    <property type="match status" value="1"/>
</dbReference>
<evidence type="ECO:0000256" key="1">
    <source>
        <dbReference type="ARBA" id="ARBA00023125"/>
    </source>
</evidence>
<name>A0ABX8ND79_9PSED</name>
<evidence type="ECO:0000313" key="5">
    <source>
        <dbReference type="Proteomes" id="UP001046350"/>
    </source>
</evidence>
<evidence type="ECO:0000256" key="2">
    <source>
        <dbReference type="PROSITE-ProRule" id="PRU01091"/>
    </source>
</evidence>
<dbReference type="EMBL" id="CP077076">
    <property type="protein sequence ID" value="QXH53830.1"/>
    <property type="molecule type" value="Genomic_DNA"/>
</dbReference>
<dbReference type="PROSITE" id="PS51755">
    <property type="entry name" value="OMPR_PHOB"/>
    <property type="match status" value="1"/>
</dbReference>
<feature type="DNA-binding region" description="OmpR/PhoB-type" evidence="2">
    <location>
        <begin position="11"/>
        <end position="113"/>
    </location>
</feature>
<accession>A0ABX8ND79</accession>
<dbReference type="Proteomes" id="UP001046350">
    <property type="component" value="Chromosome"/>
</dbReference>
<dbReference type="RefSeq" id="WP_217843225.1">
    <property type="nucleotide sequence ID" value="NZ_CP077076.1"/>
</dbReference>